<feature type="domain" description="AAA+ ATPase" evidence="3">
    <location>
        <begin position="81"/>
        <end position="211"/>
    </location>
</feature>
<dbReference type="Pfam" id="PF12775">
    <property type="entry name" value="AAA_7"/>
    <property type="match status" value="1"/>
</dbReference>
<dbReference type="PANTHER" id="PTHR48103:SF2">
    <property type="entry name" value="MIDASIN"/>
    <property type="match status" value="1"/>
</dbReference>
<evidence type="ECO:0000313" key="5">
    <source>
        <dbReference type="Proteomes" id="UP001603857"/>
    </source>
</evidence>
<dbReference type="CDD" id="cd00009">
    <property type="entry name" value="AAA"/>
    <property type="match status" value="1"/>
</dbReference>
<evidence type="ECO:0000256" key="1">
    <source>
        <dbReference type="ARBA" id="ARBA00022741"/>
    </source>
</evidence>
<dbReference type="InterPro" id="IPR041190">
    <property type="entry name" value="Midasin_AAA_lid_5"/>
</dbReference>
<dbReference type="InterPro" id="IPR003593">
    <property type="entry name" value="AAA+_ATPase"/>
</dbReference>
<dbReference type="InterPro" id="IPR027417">
    <property type="entry name" value="P-loop_NTPase"/>
</dbReference>
<reference evidence="4 5" key="1">
    <citation type="submission" date="2024-08" db="EMBL/GenBank/DDBJ databases">
        <title>Insights into the chromosomal genome structure of Flemingia macrophylla.</title>
        <authorList>
            <person name="Ding Y."/>
            <person name="Zhao Y."/>
            <person name="Bi W."/>
            <person name="Wu M."/>
            <person name="Zhao G."/>
            <person name="Gong Y."/>
            <person name="Li W."/>
            <person name="Zhang P."/>
        </authorList>
    </citation>
    <scope>NUCLEOTIDE SEQUENCE [LARGE SCALE GENOMIC DNA]</scope>
    <source>
        <strain evidence="4">DYQJB</strain>
        <tissue evidence="4">Leaf</tissue>
    </source>
</reference>
<sequence>MKGISLNGAKGLKIAELWKVPVSAAESLYPCDRPIIQDSVTDLKIGCVSLRKNSLQHLKRPFVEISSSLHVLERIACCVKYNEPVLLVGETGTGKTTIVQNLASRLGQKLTVFNLSQQSDVADLLGGFKPTDEGSFVTALRKCEWILLDEVNLAPPETLQRIVGVLEGERVVLCLANFRIFAYMNPATDVGKRDLAFSLRSRFTEYFVDAANQKPQYSLRSLYRALEYTRKAERKFGCQKALYDGFSMFFVSLLDGSSAEIIRQKILALLLGGHMPRFELFSSYLDSVKSYGYSGDYVQTKTVQEHLGNLARAVLMRYPVLLQGPTSRSYVTDAGGKLVFNEGVLVKAVRNGYWIVLDELNLV</sequence>
<dbReference type="SMART" id="SM00382">
    <property type="entry name" value="AAA"/>
    <property type="match status" value="1"/>
</dbReference>
<dbReference type="Proteomes" id="UP001603857">
    <property type="component" value="Unassembled WGS sequence"/>
</dbReference>
<evidence type="ECO:0000313" key="4">
    <source>
        <dbReference type="EMBL" id="KAL2334884.1"/>
    </source>
</evidence>
<accession>A0ABD1MGF4</accession>
<protein>
    <recommendedName>
        <fullName evidence="3">AAA+ ATPase domain-containing protein</fullName>
    </recommendedName>
</protein>
<evidence type="ECO:0000259" key="3">
    <source>
        <dbReference type="SMART" id="SM00382"/>
    </source>
</evidence>
<dbReference type="PANTHER" id="PTHR48103">
    <property type="entry name" value="MIDASIN-RELATED"/>
    <property type="match status" value="1"/>
</dbReference>
<dbReference type="Gene3D" id="3.40.50.300">
    <property type="entry name" value="P-loop containing nucleotide triphosphate hydrolases"/>
    <property type="match status" value="1"/>
</dbReference>
<proteinExistence type="predicted"/>
<keyword evidence="5" id="KW-1185">Reference proteome</keyword>
<dbReference type="AlphaFoldDB" id="A0ABD1MGF4"/>
<dbReference type="GO" id="GO:0005524">
    <property type="term" value="F:ATP binding"/>
    <property type="evidence" value="ECO:0007669"/>
    <property type="project" value="UniProtKB-KW"/>
</dbReference>
<keyword evidence="2" id="KW-0067">ATP-binding</keyword>
<gene>
    <name evidence="4" type="ORF">Fmac_016097</name>
</gene>
<dbReference type="SUPFAM" id="SSF52540">
    <property type="entry name" value="P-loop containing nucleoside triphosphate hydrolases"/>
    <property type="match status" value="1"/>
</dbReference>
<dbReference type="PROSITE" id="PS00675">
    <property type="entry name" value="SIGMA54_INTERACT_1"/>
    <property type="match status" value="1"/>
</dbReference>
<dbReference type="InterPro" id="IPR025662">
    <property type="entry name" value="Sigma_54_int_dom_ATP-bd_1"/>
</dbReference>
<comment type="caution">
    <text evidence="4">The sequence shown here is derived from an EMBL/GenBank/DDBJ whole genome shotgun (WGS) entry which is preliminary data.</text>
</comment>
<name>A0ABD1MGF4_9FABA</name>
<dbReference type="EMBL" id="JBGMDY010000005">
    <property type="protein sequence ID" value="KAL2334884.1"/>
    <property type="molecule type" value="Genomic_DNA"/>
</dbReference>
<dbReference type="Pfam" id="PF17865">
    <property type="entry name" value="AAA_lid_5"/>
    <property type="match status" value="1"/>
</dbReference>
<organism evidence="4 5">
    <name type="scientific">Flemingia macrophylla</name>
    <dbReference type="NCBI Taxonomy" id="520843"/>
    <lineage>
        <taxon>Eukaryota</taxon>
        <taxon>Viridiplantae</taxon>
        <taxon>Streptophyta</taxon>
        <taxon>Embryophyta</taxon>
        <taxon>Tracheophyta</taxon>
        <taxon>Spermatophyta</taxon>
        <taxon>Magnoliopsida</taxon>
        <taxon>eudicotyledons</taxon>
        <taxon>Gunneridae</taxon>
        <taxon>Pentapetalae</taxon>
        <taxon>rosids</taxon>
        <taxon>fabids</taxon>
        <taxon>Fabales</taxon>
        <taxon>Fabaceae</taxon>
        <taxon>Papilionoideae</taxon>
        <taxon>50 kb inversion clade</taxon>
        <taxon>NPAAA clade</taxon>
        <taxon>indigoferoid/millettioid clade</taxon>
        <taxon>Phaseoleae</taxon>
        <taxon>Flemingia</taxon>
    </lineage>
</organism>
<evidence type="ECO:0000256" key="2">
    <source>
        <dbReference type="ARBA" id="ARBA00022840"/>
    </source>
</evidence>
<keyword evidence="1" id="KW-0547">Nucleotide-binding</keyword>